<reference evidence="1 2" key="1">
    <citation type="journal article" date="2020" name="BMC Genomics">
        <title>Intraspecific diversification of the crop wild relative Brassica cretica Lam. using demographic model selection.</title>
        <authorList>
            <person name="Kioukis A."/>
            <person name="Michalopoulou V.A."/>
            <person name="Briers L."/>
            <person name="Pirintsos S."/>
            <person name="Studholme D.J."/>
            <person name="Pavlidis P."/>
            <person name="Sarris P.F."/>
        </authorList>
    </citation>
    <scope>NUCLEOTIDE SEQUENCE [LARGE SCALE GENOMIC DNA]</scope>
    <source>
        <strain evidence="2">cv. PFS-1207/04</strain>
    </source>
</reference>
<dbReference type="EMBL" id="QGKV02000299">
    <property type="protein sequence ID" value="KAF3592073.1"/>
    <property type="molecule type" value="Genomic_DNA"/>
</dbReference>
<protein>
    <submittedName>
        <fullName evidence="1">Uncharacterized protein</fullName>
    </submittedName>
</protein>
<evidence type="ECO:0000313" key="2">
    <source>
        <dbReference type="Proteomes" id="UP000266723"/>
    </source>
</evidence>
<sequence>MISRWDSYDATRAVNGQECQAWKRTDGGFKIYCGGGARCALPTNNRSQLASPRGLGVCCDVGF</sequence>
<name>A0ABQ7E6B6_BRACR</name>
<organism evidence="1 2">
    <name type="scientific">Brassica cretica</name>
    <name type="common">Mustard</name>
    <dbReference type="NCBI Taxonomy" id="69181"/>
    <lineage>
        <taxon>Eukaryota</taxon>
        <taxon>Viridiplantae</taxon>
        <taxon>Streptophyta</taxon>
        <taxon>Embryophyta</taxon>
        <taxon>Tracheophyta</taxon>
        <taxon>Spermatophyta</taxon>
        <taxon>Magnoliopsida</taxon>
        <taxon>eudicotyledons</taxon>
        <taxon>Gunneridae</taxon>
        <taxon>Pentapetalae</taxon>
        <taxon>rosids</taxon>
        <taxon>malvids</taxon>
        <taxon>Brassicales</taxon>
        <taxon>Brassicaceae</taxon>
        <taxon>Brassiceae</taxon>
        <taxon>Brassica</taxon>
    </lineage>
</organism>
<evidence type="ECO:0000313" key="1">
    <source>
        <dbReference type="EMBL" id="KAF3592073.1"/>
    </source>
</evidence>
<accession>A0ABQ7E6B6</accession>
<keyword evidence="2" id="KW-1185">Reference proteome</keyword>
<comment type="caution">
    <text evidence="1">The sequence shown here is derived from an EMBL/GenBank/DDBJ whole genome shotgun (WGS) entry which is preliminary data.</text>
</comment>
<proteinExistence type="predicted"/>
<gene>
    <name evidence="1" type="ORF">DY000_02025003</name>
</gene>
<dbReference type="Proteomes" id="UP000266723">
    <property type="component" value="Unassembled WGS sequence"/>
</dbReference>